<dbReference type="InterPro" id="IPR050336">
    <property type="entry name" value="Chromosome_partition/occlusion"/>
</dbReference>
<dbReference type="Proteomes" id="UP000787672">
    <property type="component" value="Unassembled WGS sequence"/>
</dbReference>
<proteinExistence type="predicted"/>
<name>A0ABS6F7T4_9FIRM</name>
<feature type="region of interest" description="Disordered" evidence="1">
    <location>
        <begin position="168"/>
        <end position="208"/>
    </location>
</feature>
<dbReference type="SMART" id="SM00470">
    <property type="entry name" value="ParB"/>
    <property type="match status" value="1"/>
</dbReference>
<dbReference type="Pfam" id="PF02195">
    <property type="entry name" value="ParB_N"/>
    <property type="match status" value="1"/>
</dbReference>
<accession>A0ABS6F7T4</accession>
<reference evidence="3 4" key="1">
    <citation type="submission" date="2021-06" db="EMBL/GenBank/DDBJ databases">
        <authorList>
            <person name="Sun Q."/>
            <person name="Li D."/>
        </authorList>
    </citation>
    <scope>NUCLEOTIDE SEQUENCE [LARGE SCALE GENOMIC DNA]</scope>
    <source>
        <strain evidence="3 4">MSJ-2</strain>
    </source>
</reference>
<dbReference type="RefSeq" id="WP_216631840.1">
    <property type="nucleotide sequence ID" value="NZ_JAHLQN010000001.1"/>
</dbReference>
<dbReference type="PANTHER" id="PTHR33375">
    <property type="entry name" value="CHROMOSOME-PARTITIONING PROTEIN PARB-RELATED"/>
    <property type="match status" value="1"/>
</dbReference>
<gene>
    <name evidence="3" type="ORF">KQI82_05310</name>
</gene>
<dbReference type="EMBL" id="JAHLQN010000001">
    <property type="protein sequence ID" value="MBU5626340.1"/>
    <property type="molecule type" value="Genomic_DNA"/>
</dbReference>
<evidence type="ECO:0000313" key="4">
    <source>
        <dbReference type="Proteomes" id="UP000787672"/>
    </source>
</evidence>
<comment type="caution">
    <text evidence="3">The sequence shown here is derived from an EMBL/GenBank/DDBJ whole genome shotgun (WGS) entry which is preliminary data.</text>
</comment>
<keyword evidence="4" id="KW-1185">Reference proteome</keyword>
<sequence length="361" mass="40910">MAKKNMDDLLKRRMSAAQQASELEVGNEAYETMFQAKANAAAPRFCELPINSLCPFRTADIGFHPYPPEKLRAFSQQLAEQGIYERIIVRLIPNSEQYEILAGHNRTEAWRLTGHSMIPAEVVEADDARAISIAVATNLLRRQDLTIIERGKAYRALLIESNRNGQRNAAYPTFGENRQRLEESSGNSTSGDFRQKLDGDSDGETFGENHQRYNARKIVADFFGVTEYEIRKAIKLAALIPQLADILENSPRKLPIACAERIADYDADSQRAFVEMCTIEGYVLNKSTIQKIAHTCPPPSAEHQDIYAAWRQARADEELRRAAPPKKITFDRRKFAPYLDKVGSDKEIESLFLEFLRQRIG</sequence>
<protein>
    <submittedName>
        <fullName evidence="3">ParB N-terminal domain-containing protein</fullName>
    </submittedName>
</protein>
<feature type="domain" description="ParB-like N-terminal" evidence="2">
    <location>
        <begin position="46"/>
        <end position="139"/>
    </location>
</feature>
<evidence type="ECO:0000256" key="1">
    <source>
        <dbReference type="SAM" id="MobiDB-lite"/>
    </source>
</evidence>
<organism evidence="3 4">
    <name type="scientific">Dysosmobacter acutus</name>
    <dbReference type="NCBI Taxonomy" id="2841504"/>
    <lineage>
        <taxon>Bacteria</taxon>
        <taxon>Bacillati</taxon>
        <taxon>Bacillota</taxon>
        <taxon>Clostridia</taxon>
        <taxon>Eubacteriales</taxon>
        <taxon>Oscillospiraceae</taxon>
        <taxon>Dysosmobacter</taxon>
    </lineage>
</organism>
<evidence type="ECO:0000259" key="2">
    <source>
        <dbReference type="SMART" id="SM00470"/>
    </source>
</evidence>
<dbReference type="PANTHER" id="PTHR33375:SF1">
    <property type="entry name" value="CHROMOSOME-PARTITIONING PROTEIN PARB-RELATED"/>
    <property type="match status" value="1"/>
</dbReference>
<evidence type="ECO:0000313" key="3">
    <source>
        <dbReference type="EMBL" id="MBU5626340.1"/>
    </source>
</evidence>
<dbReference type="InterPro" id="IPR003115">
    <property type="entry name" value="ParB_N"/>
</dbReference>